<evidence type="ECO:0000313" key="11">
    <source>
        <dbReference type="Proteomes" id="UP000248340"/>
    </source>
</evidence>
<evidence type="ECO:0000313" key="10">
    <source>
        <dbReference type="EMBL" id="PYH79943.1"/>
    </source>
</evidence>
<keyword evidence="7" id="KW-0539">Nucleus</keyword>
<comment type="function">
    <text evidence="1">May be involved in a process influencing telomere capping.</text>
</comment>
<dbReference type="PANTHER" id="PTHR41391:SF1">
    <property type="entry name" value="RESTRICTION OF TELOMERE CAPPING PROTEIN 4"/>
    <property type="match status" value="1"/>
</dbReference>
<reference evidence="10 11" key="1">
    <citation type="submission" date="2016-12" db="EMBL/GenBank/DDBJ databases">
        <title>The genomes of Aspergillus section Nigri reveals drivers in fungal speciation.</title>
        <authorList>
            <consortium name="DOE Joint Genome Institute"/>
            <person name="Vesth T.C."/>
            <person name="Nybo J."/>
            <person name="Theobald S."/>
            <person name="Brandl J."/>
            <person name="Frisvad J.C."/>
            <person name="Nielsen K.F."/>
            <person name="Lyhne E.K."/>
            <person name="Kogle M.E."/>
            <person name="Kuo A."/>
            <person name="Riley R."/>
            <person name="Clum A."/>
            <person name="Nolan M."/>
            <person name="Lipzen A."/>
            <person name="Salamov A."/>
            <person name="Henrissat B."/>
            <person name="Wiebenga A."/>
            <person name="De Vries R.P."/>
            <person name="Grigoriev I.V."/>
            <person name="Mortensen U.H."/>
            <person name="Andersen M.R."/>
            <person name="Baker S.E."/>
        </authorList>
    </citation>
    <scope>NUCLEOTIDE SEQUENCE [LARGE SCALE GENOMIC DNA]</scope>
    <source>
        <strain evidence="10 11">CBS 121591</strain>
    </source>
</reference>
<organism evidence="10 11">
    <name type="scientific">Aspergillus uvarum CBS 121591</name>
    <dbReference type="NCBI Taxonomy" id="1448315"/>
    <lineage>
        <taxon>Eukaryota</taxon>
        <taxon>Fungi</taxon>
        <taxon>Dikarya</taxon>
        <taxon>Ascomycota</taxon>
        <taxon>Pezizomycotina</taxon>
        <taxon>Eurotiomycetes</taxon>
        <taxon>Eurotiomycetidae</taxon>
        <taxon>Eurotiales</taxon>
        <taxon>Aspergillaceae</taxon>
        <taxon>Aspergillus</taxon>
        <taxon>Aspergillus subgen. Circumdati</taxon>
    </lineage>
</organism>
<keyword evidence="6" id="KW-0963">Cytoplasm</keyword>
<accession>A0A319CMN2</accession>
<dbReference type="InterPro" id="IPR028094">
    <property type="entry name" value="RTC4_C"/>
</dbReference>
<evidence type="ECO:0000256" key="7">
    <source>
        <dbReference type="ARBA" id="ARBA00023242"/>
    </source>
</evidence>
<dbReference type="Pfam" id="PF14474">
    <property type="entry name" value="RTC4"/>
    <property type="match status" value="1"/>
</dbReference>
<feature type="compositionally biased region" description="Polar residues" evidence="8">
    <location>
        <begin position="170"/>
        <end position="189"/>
    </location>
</feature>
<evidence type="ECO:0000256" key="5">
    <source>
        <dbReference type="ARBA" id="ARBA00015162"/>
    </source>
</evidence>
<evidence type="ECO:0000256" key="1">
    <source>
        <dbReference type="ARBA" id="ARBA00002738"/>
    </source>
</evidence>
<feature type="region of interest" description="Disordered" evidence="8">
    <location>
        <begin position="1"/>
        <end position="245"/>
    </location>
</feature>
<name>A0A319CMN2_9EURO</name>
<evidence type="ECO:0000256" key="4">
    <source>
        <dbReference type="ARBA" id="ARBA00009461"/>
    </source>
</evidence>
<gene>
    <name evidence="10" type="ORF">BO82DRAFT_355938</name>
</gene>
<feature type="compositionally biased region" description="Basic residues" evidence="8">
    <location>
        <begin position="108"/>
        <end position="118"/>
    </location>
</feature>
<feature type="domain" description="Restriction of telomere capping protein 4 C-terminal" evidence="9">
    <location>
        <begin position="370"/>
        <end position="492"/>
    </location>
</feature>
<dbReference type="GO" id="GO:0005737">
    <property type="term" value="C:cytoplasm"/>
    <property type="evidence" value="ECO:0007669"/>
    <property type="project" value="UniProtKB-SubCell"/>
</dbReference>
<evidence type="ECO:0000256" key="3">
    <source>
        <dbReference type="ARBA" id="ARBA00004496"/>
    </source>
</evidence>
<dbReference type="SMART" id="SM01312">
    <property type="entry name" value="RTC4"/>
    <property type="match status" value="1"/>
</dbReference>
<evidence type="ECO:0000259" key="9">
    <source>
        <dbReference type="SMART" id="SM01312"/>
    </source>
</evidence>
<dbReference type="AlphaFoldDB" id="A0A319CMN2"/>
<dbReference type="GO" id="GO:0005634">
    <property type="term" value="C:nucleus"/>
    <property type="evidence" value="ECO:0007669"/>
    <property type="project" value="UniProtKB-SubCell"/>
</dbReference>
<dbReference type="OrthoDB" id="128308at2759"/>
<dbReference type="RefSeq" id="XP_025490143.1">
    <property type="nucleotide sequence ID" value="XM_025635586.1"/>
</dbReference>
<feature type="compositionally biased region" description="Basic and acidic residues" evidence="8">
    <location>
        <begin position="90"/>
        <end position="106"/>
    </location>
</feature>
<evidence type="ECO:0000256" key="8">
    <source>
        <dbReference type="SAM" id="MobiDB-lite"/>
    </source>
</evidence>
<dbReference type="EMBL" id="KZ821714">
    <property type="protein sequence ID" value="PYH79943.1"/>
    <property type="molecule type" value="Genomic_DNA"/>
</dbReference>
<dbReference type="PANTHER" id="PTHR41391">
    <property type="entry name" value="RESTRICTION OF TELOMERE CAPPING PROTEIN 4"/>
    <property type="match status" value="1"/>
</dbReference>
<dbReference type="Proteomes" id="UP000248340">
    <property type="component" value="Unassembled WGS sequence"/>
</dbReference>
<dbReference type="VEuPathDB" id="FungiDB:BO82DRAFT_355938"/>
<dbReference type="InterPro" id="IPR039024">
    <property type="entry name" value="RTC4"/>
</dbReference>
<dbReference type="STRING" id="1448315.A0A319CMN2"/>
<keyword evidence="11" id="KW-1185">Reference proteome</keyword>
<sequence>MSVTTRARVKPNSSFASNRLTRNDPIPGGHLLTSFRTNERSLLESARPEPATDDEPLSTSEDEGHTPTELSDDELLGETSRYTARAGPTLEEKLSRRSTEGEETPRASRQRPQTRKSKSTNSDRKRTFVDTFNGGDLTSDGEDALFSSQFRSSQSSKRRKPAVGYGSRKSFGTGSTPSWTSPAASQSPSAGVRNGKLRKNSTGASESRSSKEEFKMPRALDSSPEPEFKAPPPLPPTATSGSSFATSSARDVISLDFDDSDSLSDGALSSASSALLQELSRFDDPSLESDDGMYTSEPALCPWCKEPVPRELLERFQAQPQQRMREQRRFCESHKSTAGEREWQEKGYPTIDWGLFEDRIKPHLEGLDRVLEPGSSSFYRNILDTKLKAGEAKNFKLDLRSDGLEDISCGYYGTRGSSIMLECIMARYARKLRRLGPQDQIINTAGVAGYAQAVLVPELAMRLVKEDMKVGDERARQILRDSMELGETVNPALNDKITVQEPDESNVEETASVCL</sequence>
<proteinExistence type="inferred from homology"/>
<dbReference type="GeneID" id="37138327"/>
<comment type="similarity">
    <text evidence="4">Belongs to the RTC4 family.</text>
</comment>
<feature type="compositionally biased region" description="Basic and acidic residues" evidence="8">
    <location>
        <begin position="208"/>
        <end position="218"/>
    </location>
</feature>
<feature type="compositionally biased region" description="Polar residues" evidence="8">
    <location>
        <begin position="1"/>
        <end position="20"/>
    </location>
</feature>
<feature type="compositionally biased region" description="Low complexity" evidence="8">
    <location>
        <begin position="146"/>
        <end position="155"/>
    </location>
</feature>
<comment type="subcellular location">
    <subcellularLocation>
        <location evidence="3">Cytoplasm</location>
    </subcellularLocation>
    <subcellularLocation>
        <location evidence="2">Nucleus</location>
    </subcellularLocation>
</comment>
<protein>
    <recommendedName>
        <fullName evidence="5">Restriction of telomere capping protein 4</fullName>
    </recommendedName>
</protein>
<evidence type="ECO:0000256" key="6">
    <source>
        <dbReference type="ARBA" id="ARBA00022490"/>
    </source>
</evidence>
<evidence type="ECO:0000256" key="2">
    <source>
        <dbReference type="ARBA" id="ARBA00004123"/>
    </source>
</evidence>